<dbReference type="GO" id="GO:0004066">
    <property type="term" value="F:asparagine synthase (glutamine-hydrolyzing) activity"/>
    <property type="evidence" value="ECO:0007669"/>
    <property type="project" value="UniProtKB-EC"/>
</dbReference>
<dbReference type="AlphaFoldDB" id="A0A5B9QZZ8"/>
<feature type="binding site" evidence="9">
    <location>
        <position position="110"/>
    </location>
    <ligand>
        <name>L-glutamine</name>
        <dbReference type="ChEBI" id="CHEBI:58359"/>
    </ligand>
</feature>
<dbReference type="InterPro" id="IPR051786">
    <property type="entry name" value="ASN_synthetase/amidase"/>
</dbReference>
<keyword evidence="8" id="KW-0061">Asparagine biosynthesis</keyword>
<reference evidence="12 13" key="1">
    <citation type="submission" date="2019-08" db="EMBL/GenBank/DDBJ databases">
        <title>Deep-cultivation of Planctomycetes and their phenomic and genomic characterization uncovers novel biology.</title>
        <authorList>
            <person name="Wiegand S."/>
            <person name="Jogler M."/>
            <person name="Boedeker C."/>
            <person name="Pinto D."/>
            <person name="Vollmers J."/>
            <person name="Rivas-Marin E."/>
            <person name="Kohn T."/>
            <person name="Peeters S.H."/>
            <person name="Heuer A."/>
            <person name="Rast P."/>
            <person name="Oberbeckmann S."/>
            <person name="Bunk B."/>
            <person name="Jeske O."/>
            <person name="Meyerdierks A."/>
            <person name="Storesund J.E."/>
            <person name="Kallscheuer N."/>
            <person name="Luecker S."/>
            <person name="Lage O.M."/>
            <person name="Pohl T."/>
            <person name="Merkel B.J."/>
            <person name="Hornburger P."/>
            <person name="Mueller R.-W."/>
            <person name="Bruemmer F."/>
            <person name="Labrenz M."/>
            <person name="Spormann A.M."/>
            <person name="Op den Camp H."/>
            <person name="Overmann J."/>
            <person name="Amann R."/>
            <person name="Jetten M.S.M."/>
            <person name="Mascher T."/>
            <person name="Medema M.H."/>
            <person name="Devos D.P."/>
            <person name="Kaster A.-K."/>
            <person name="Ovreas L."/>
            <person name="Rohde M."/>
            <person name="Galperin M.Y."/>
            <person name="Jogler C."/>
        </authorList>
    </citation>
    <scope>NUCLEOTIDE SEQUENCE [LARGE SCALE GENOMIC DNA]</scope>
    <source>
        <strain evidence="12 13">UC8</strain>
    </source>
</reference>
<dbReference type="EC" id="6.3.5.4" evidence="3"/>
<keyword evidence="13" id="KW-1185">Reference proteome</keyword>
<dbReference type="CDD" id="cd00712">
    <property type="entry name" value="AsnB"/>
    <property type="match status" value="1"/>
</dbReference>
<feature type="binding site" evidence="9">
    <location>
        <position position="298"/>
    </location>
    <ligand>
        <name>ATP</name>
        <dbReference type="ChEBI" id="CHEBI:30616"/>
    </ligand>
</feature>
<dbReference type="Pfam" id="PF13537">
    <property type="entry name" value="GATase_7"/>
    <property type="match status" value="1"/>
</dbReference>
<organism evidence="12 13">
    <name type="scientific">Roseimaritima ulvae</name>
    <dbReference type="NCBI Taxonomy" id="980254"/>
    <lineage>
        <taxon>Bacteria</taxon>
        <taxon>Pseudomonadati</taxon>
        <taxon>Planctomycetota</taxon>
        <taxon>Planctomycetia</taxon>
        <taxon>Pirellulales</taxon>
        <taxon>Pirellulaceae</taxon>
        <taxon>Roseimaritima</taxon>
    </lineage>
</organism>
<keyword evidence="5 9" id="KW-0067">ATP-binding</keyword>
<dbReference type="PANTHER" id="PTHR43284">
    <property type="entry name" value="ASPARAGINE SYNTHETASE (GLUTAMINE-HYDROLYZING)"/>
    <property type="match status" value="1"/>
</dbReference>
<feature type="site" description="Important for beta-aspartyl-AMP intermediate formation" evidence="10">
    <location>
        <position position="372"/>
    </location>
</feature>
<dbReference type="InterPro" id="IPR017932">
    <property type="entry name" value="GATase_2_dom"/>
</dbReference>
<dbReference type="SUPFAM" id="SSF56235">
    <property type="entry name" value="N-terminal nucleophile aminohydrolases (Ntn hydrolases)"/>
    <property type="match status" value="1"/>
</dbReference>
<keyword evidence="12" id="KW-0436">Ligase</keyword>
<dbReference type="Pfam" id="PF00733">
    <property type="entry name" value="Asn_synthase"/>
    <property type="match status" value="1"/>
</dbReference>
<keyword evidence="8" id="KW-0028">Amino-acid biosynthesis</keyword>
<evidence type="ECO:0000256" key="7">
    <source>
        <dbReference type="ARBA" id="ARBA00048741"/>
    </source>
</evidence>
<evidence type="ECO:0000256" key="10">
    <source>
        <dbReference type="PIRSR" id="PIRSR001589-3"/>
    </source>
</evidence>
<dbReference type="NCBIfam" id="TIGR01536">
    <property type="entry name" value="asn_synth_AEB"/>
    <property type="match status" value="1"/>
</dbReference>
<evidence type="ECO:0000256" key="4">
    <source>
        <dbReference type="ARBA" id="ARBA00022741"/>
    </source>
</evidence>
<comment type="pathway">
    <text evidence="1">Amino-acid biosynthesis; L-asparagine biosynthesis; L-asparagine from L-aspartate (L-Gln route): step 1/1.</text>
</comment>
<dbReference type="PANTHER" id="PTHR43284:SF1">
    <property type="entry name" value="ASPARAGINE SYNTHETASE"/>
    <property type="match status" value="1"/>
</dbReference>
<evidence type="ECO:0000313" key="13">
    <source>
        <dbReference type="Proteomes" id="UP000325286"/>
    </source>
</evidence>
<dbReference type="InterPro" id="IPR014729">
    <property type="entry name" value="Rossmann-like_a/b/a_fold"/>
</dbReference>
<evidence type="ECO:0000256" key="6">
    <source>
        <dbReference type="ARBA" id="ARBA00022962"/>
    </source>
</evidence>
<name>A0A5B9QZZ8_9BACT</name>
<dbReference type="Gene3D" id="3.60.20.10">
    <property type="entry name" value="Glutamine Phosphoribosylpyrophosphate, subunit 1, domain 1"/>
    <property type="match status" value="1"/>
</dbReference>
<evidence type="ECO:0000256" key="5">
    <source>
        <dbReference type="ARBA" id="ARBA00022840"/>
    </source>
</evidence>
<dbReference type="GO" id="GO:0005829">
    <property type="term" value="C:cytosol"/>
    <property type="evidence" value="ECO:0007669"/>
    <property type="project" value="TreeGrafter"/>
</dbReference>
<comment type="catalytic activity">
    <reaction evidence="7">
        <text>L-aspartate + L-glutamine + ATP + H2O = L-asparagine + L-glutamate + AMP + diphosphate + H(+)</text>
        <dbReference type="Rhea" id="RHEA:12228"/>
        <dbReference type="ChEBI" id="CHEBI:15377"/>
        <dbReference type="ChEBI" id="CHEBI:15378"/>
        <dbReference type="ChEBI" id="CHEBI:29985"/>
        <dbReference type="ChEBI" id="CHEBI:29991"/>
        <dbReference type="ChEBI" id="CHEBI:30616"/>
        <dbReference type="ChEBI" id="CHEBI:33019"/>
        <dbReference type="ChEBI" id="CHEBI:58048"/>
        <dbReference type="ChEBI" id="CHEBI:58359"/>
        <dbReference type="ChEBI" id="CHEBI:456215"/>
        <dbReference type="EC" id="6.3.5.4"/>
    </reaction>
</comment>
<dbReference type="GO" id="GO:0005524">
    <property type="term" value="F:ATP binding"/>
    <property type="evidence" value="ECO:0007669"/>
    <property type="project" value="UniProtKB-KW"/>
</dbReference>
<dbReference type="KEGG" id="rul:UC8_57440"/>
<dbReference type="CDD" id="cd01991">
    <property type="entry name" value="Asn_synthase_B_C"/>
    <property type="match status" value="1"/>
</dbReference>
<dbReference type="GO" id="GO:0006529">
    <property type="term" value="P:asparagine biosynthetic process"/>
    <property type="evidence" value="ECO:0007669"/>
    <property type="project" value="UniProtKB-KW"/>
</dbReference>
<accession>A0A5B9QZZ8</accession>
<evidence type="ECO:0000256" key="2">
    <source>
        <dbReference type="ARBA" id="ARBA00005752"/>
    </source>
</evidence>
<feature type="domain" description="Glutamine amidotransferase type-2" evidence="11">
    <location>
        <begin position="2"/>
        <end position="223"/>
    </location>
</feature>
<dbReference type="EMBL" id="CP042914">
    <property type="protein sequence ID" value="QEG43692.1"/>
    <property type="molecule type" value="Genomic_DNA"/>
</dbReference>
<protein>
    <recommendedName>
        <fullName evidence="3">asparagine synthase (glutamine-hydrolyzing)</fullName>
        <ecNumber evidence="3">6.3.5.4</ecNumber>
    </recommendedName>
</protein>
<dbReference type="Gene3D" id="3.40.50.620">
    <property type="entry name" value="HUPs"/>
    <property type="match status" value="1"/>
</dbReference>
<keyword evidence="4 9" id="KW-0547">Nucleotide-binding</keyword>
<proteinExistence type="inferred from homology"/>
<evidence type="ECO:0000256" key="8">
    <source>
        <dbReference type="PIRSR" id="PIRSR001589-1"/>
    </source>
</evidence>
<evidence type="ECO:0000256" key="9">
    <source>
        <dbReference type="PIRSR" id="PIRSR001589-2"/>
    </source>
</evidence>
<evidence type="ECO:0000256" key="3">
    <source>
        <dbReference type="ARBA" id="ARBA00012737"/>
    </source>
</evidence>
<dbReference type="InterPro" id="IPR006426">
    <property type="entry name" value="Asn_synth_AEB"/>
</dbReference>
<dbReference type="RefSeq" id="WP_068142503.1">
    <property type="nucleotide sequence ID" value="NZ_CP042914.1"/>
</dbReference>
<evidence type="ECO:0000313" key="12">
    <source>
        <dbReference type="EMBL" id="QEG43692.1"/>
    </source>
</evidence>
<dbReference type="PIRSF" id="PIRSF001589">
    <property type="entry name" value="Asn_synthetase_glu-h"/>
    <property type="match status" value="1"/>
</dbReference>
<comment type="similarity">
    <text evidence="2">Belongs to the asparagine synthetase family.</text>
</comment>
<dbReference type="SUPFAM" id="SSF52402">
    <property type="entry name" value="Adenine nucleotide alpha hydrolases-like"/>
    <property type="match status" value="1"/>
</dbReference>
<dbReference type="InterPro" id="IPR033738">
    <property type="entry name" value="AsnB_N"/>
</dbReference>
<feature type="active site" description="For GATase activity" evidence="8">
    <location>
        <position position="2"/>
    </location>
</feature>
<gene>
    <name evidence="12" type="primary">asnB_5</name>
    <name evidence="12" type="ORF">UC8_57440</name>
</gene>
<dbReference type="PROSITE" id="PS51278">
    <property type="entry name" value="GATASE_TYPE_2"/>
    <property type="match status" value="1"/>
</dbReference>
<dbReference type="InterPro" id="IPR029055">
    <property type="entry name" value="Ntn_hydrolases_N"/>
</dbReference>
<sequence>MCGITGAVWNRPESSIGAERLRAMTDAIRHRGPDDEGFFSEGIRRDPAGDVPGVALGFRRLSIIDLAGARQPLCNEDQTKWMVFNGEVYNYLTLRRRLEGAGHRFRTDGDGETILHLYEDLGPECFSHLNGMFAVAIWDATRRRLVLARDRLGQKPLYYAVHKDRLLFGSELKCLAQVPGVLETIDPAAVDEFLTYQYVPHPNTIWKGVHKLPPGHVAVFQDGKIKIESYWDFHPEREQPIAKADAVERLRELLGDSVRLRLQSDVPLGAFLSGGIDSSLMVALAQQQRSDPIRTFSIGFPNKDFDETHYAQAVADRLQTKHTRFEVTPDGVDIIDKLVWHYDEPFGDSSAIPTWYLSELTRREVTVALSGDGGDELFAGYERYRALWLSRKINQCFPIHKLPGIGLVQRLPDSSRRRSVIRRGKRFLEAINQSACRRYLNWLQIFPESLRAELYADDFVQQLPGEDPFEFLHAAWQRTPGRDVVTRASMADLLTYIPCDLMTKVDVASMAHGLEVRQPMLDYRVVEFAASLPVQLKFRGRRGKLLLRDAFGKQIPANIWTRPKMGFGVPISAWFRDELKPMVHDLLLDSNARSLRFFRPEVVRQLVTQHETNQQNHAYRLWNLLILEKWLRRWAAEQPNKL</sequence>
<evidence type="ECO:0000259" key="11">
    <source>
        <dbReference type="PROSITE" id="PS51278"/>
    </source>
</evidence>
<dbReference type="InterPro" id="IPR001962">
    <property type="entry name" value="Asn_synthase"/>
</dbReference>
<keyword evidence="6 8" id="KW-0315">Glutamine amidotransferase</keyword>
<evidence type="ECO:0000256" key="1">
    <source>
        <dbReference type="ARBA" id="ARBA00005187"/>
    </source>
</evidence>
<feature type="binding site" evidence="9">
    <location>
        <begin position="370"/>
        <end position="371"/>
    </location>
    <ligand>
        <name>ATP</name>
        <dbReference type="ChEBI" id="CHEBI:30616"/>
    </ligand>
</feature>
<dbReference type="Proteomes" id="UP000325286">
    <property type="component" value="Chromosome"/>
</dbReference>
<dbReference type="OrthoDB" id="9763290at2"/>